<accession>A0AAD4N5P0</accession>
<sequence>MSVEEKLFHQKLIVLNVNFVRCLERALREKSNADFTPLMNDYLKHVKKLDLIYGRKPEVKKSTAAKATETIKSTARQTITKNGRKRKATDKPDFEPKTKQQIFCTERIFYNINFL</sequence>
<gene>
    <name evidence="2" type="ORF">DdX_08022</name>
</gene>
<keyword evidence="3" id="KW-1185">Reference proteome</keyword>
<organism evidence="2 3">
    <name type="scientific">Ditylenchus destructor</name>
    <dbReference type="NCBI Taxonomy" id="166010"/>
    <lineage>
        <taxon>Eukaryota</taxon>
        <taxon>Metazoa</taxon>
        <taxon>Ecdysozoa</taxon>
        <taxon>Nematoda</taxon>
        <taxon>Chromadorea</taxon>
        <taxon>Rhabditida</taxon>
        <taxon>Tylenchina</taxon>
        <taxon>Tylenchomorpha</taxon>
        <taxon>Sphaerularioidea</taxon>
        <taxon>Anguinidae</taxon>
        <taxon>Anguininae</taxon>
        <taxon>Ditylenchus</taxon>
    </lineage>
</organism>
<dbReference type="EMBL" id="JAKKPZ010000011">
    <property type="protein sequence ID" value="KAI1715698.1"/>
    <property type="molecule type" value="Genomic_DNA"/>
</dbReference>
<reference evidence="2" key="1">
    <citation type="submission" date="2022-01" db="EMBL/GenBank/DDBJ databases">
        <title>Genome Sequence Resource for Two Populations of Ditylenchus destructor, the Migratory Endoparasitic Phytonematode.</title>
        <authorList>
            <person name="Zhang H."/>
            <person name="Lin R."/>
            <person name="Xie B."/>
        </authorList>
    </citation>
    <scope>NUCLEOTIDE SEQUENCE</scope>
    <source>
        <strain evidence="2">BazhouSP</strain>
    </source>
</reference>
<evidence type="ECO:0000313" key="3">
    <source>
        <dbReference type="Proteomes" id="UP001201812"/>
    </source>
</evidence>
<evidence type="ECO:0000256" key="1">
    <source>
        <dbReference type="SAM" id="MobiDB-lite"/>
    </source>
</evidence>
<dbReference type="AlphaFoldDB" id="A0AAD4N5P0"/>
<proteinExistence type="predicted"/>
<protein>
    <submittedName>
        <fullName evidence="2">Uncharacterized protein</fullName>
    </submittedName>
</protein>
<name>A0AAD4N5P0_9BILA</name>
<dbReference type="Proteomes" id="UP001201812">
    <property type="component" value="Unassembled WGS sequence"/>
</dbReference>
<comment type="caution">
    <text evidence="2">The sequence shown here is derived from an EMBL/GenBank/DDBJ whole genome shotgun (WGS) entry which is preliminary data.</text>
</comment>
<feature type="compositionally biased region" description="Polar residues" evidence="1">
    <location>
        <begin position="70"/>
        <end position="81"/>
    </location>
</feature>
<evidence type="ECO:0000313" key="2">
    <source>
        <dbReference type="EMBL" id="KAI1715698.1"/>
    </source>
</evidence>
<feature type="region of interest" description="Disordered" evidence="1">
    <location>
        <begin position="64"/>
        <end position="96"/>
    </location>
</feature>